<comment type="caution">
    <text evidence="2">The sequence shown here is derived from an EMBL/GenBank/DDBJ whole genome shotgun (WGS) entry which is preliminary data.</text>
</comment>
<sequence>MYGKFVADPESLETGSEQMGRHAEEYQSVPRHLEQLGLAGSWGSDGLIAPFVMAFAECVQAGVRTLSVHGAVLDTTGSGLADTAATMRNADAASVIPATRTTA</sequence>
<dbReference type="Proteomes" id="UP001597097">
    <property type="component" value="Unassembled WGS sequence"/>
</dbReference>
<keyword evidence="3" id="KW-1185">Reference proteome</keyword>
<proteinExistence type="predicted"/>
<evidence type="ECO:0000313" key="2">
    <source>
        <dbReference type="EMBL" id="MFD1543917.1"/>
    </source>
</evidence>
<gene>
    <name evidence="2" type="ORF">ACFSJ0_43230</name>
</gene>
<dbReference type="RefSeq" id="WP_219535016.1">
    <property type="nucleotide sequence ID" value="NZ_JAHKRM010000024.1"/>
</dbReference>
<evidence type="ECO:0000313" key="3">
    <source>
        <dbReference type="Proteomes" id="UP001597097"/>
    </source>
</evidence>
<accession>A0ABW4GME0</accession>
<reference evidence="3" key="1">
    <citation type="journal article" date="2019" name="Int. J. Syst. Evol. Microbiol.">
        <title>The Global Catalogue of Microorganisms (GCM) 10K type strain sequencing project: providing services to taxonomists for standard genome sequencing and annotation.</title>
        <authorList>
            <consortium name="The Broad Institute Genomics Platform"/>
            <consortium name="The Broad Institute Genome Sequencing Center for Infectious Disease"/>
            <person name="Wu L."/>
            <person name="Ma J."/>
        </authorList>
    </citation>
    <scope>NUCLEOTIDE SEQUENCE [LARGE SCALE GENOMIC DNA]</scope>
    <source>
        <strain evidence="3">CGMCC 1.15399</strain>
    </source>
</reference>
<name>A0ABW4GME0_9ACTN</name>
<dbReference type="EMBL" id="JBHUCM010000042">
    <property type="protein sequence ID" value="MFD1543917.1"/>
    <property type="molecule type" value="Genomic_DNA"/>
</dbReference>
<evidence type="ECO:0000256" key="1">
    <source>
        <dbReference type="SAM" id="MobiDB-lite"/>
    </source>
</evidence>
<protein>
    <submittedName>
        <fullName evidence="2">Uncharacterized protein</fullName>
    </submittedName>
</protein>
<feature type="region of interest" description="Disordered" evidence="1">
    <location>
        <begin position="1"/>
        <end position="23"/>
    </location>
</feature>
<organism evidence="2 3">
    <name type="scientific">Nonomuraea guangzhouensis</name>
    <dbReference type="NCBI Taxonomy" id="1291555"/>
    <lineage>
        <taxon>Bacteria</taxon>
        <taxon>Bacillati</taxon>
        <taxon>Actinomycetota</taxon>
        <taxon>Actinomycetes</taxon>
        <taxon>Streptosporangiales</taxon>
        <taxon>Streptosporangiaceae</taxon>
        <taxon>Nonomuraea</taxon>
    </lineage>
</organism>